<evidence type="ECO:0000256" key="1">
    <source>
        <dbReference type="SAM" id="MobiDB-lite"/>
    </source>
</evidence>
<sequence length="60" mass="7037">MKSTIQTNNSEEITIKHFGISKSRQVNFRDLLNEWNHTPPMKQNQSTSRKPEVDEKATKH</sequence>
<evidence type="ECO:0000313" key="3">
    <source>
        <dbReference type="Proteomes" id="UP000251402"/>
    </source>
</evidence>
<feature type="region of interest" description="Disordered" evidence="1">
    <location>
        <begin position="34"/>
        <end position="60"/>
    </location>
</feature>
<proteinExistence type="predicted"/>
<gene>
    <name evidence="2" type="ORF">DEO27_024165</name>
</gene>
<keyword evidence="3" id="KW-1185">Reference proteome</keyword>
<dbReference type="KEGG" id="mrub:DEO27_024165"/>
<organism evidence="2 3">
    <name type="scientific">Mucilaginibacter rubeus</name>
    <dbReference type="NCBI Taxonomy" id="2027860"/>
    <lineage>
        <taxon>Bacteria</taxon>
        <taxon>Pseudomonadati</taxon>
        <taxon>Bacteroidota</taxon>
        <taxon>Sphingobacteriia</taxon>
        <taxon>Sphingobacteriales</taxon>
        <taxon>Sphingobacteriaceae</taxon>
        <taxon>Mucilaginibacter</taxon>
    </lineage>
</organism>
<protein>
    <submittedName>
        <fullName evidence="2">Uncharacterized protein</fullName>
    </submittedName>
</protein>
<dbReference type="Proteomes" id="UP000251402">
    <property type="component" value="Chromosome"/>
</dbReference>
<name>A0A5C1I4Z7_9SPHI</name>
<dbReference type="RefSeq" id="WP_112574908.1">
    <property type="nucleotide sequence ID" value="NZ_CP043450.1"/>
</dbReference>
<reference evidence="2" key="1">
    <citation type="submission" date="2019-08" db="EMBL/GenBank/DDBJ databases">
        <title>Comparative genome analysis confer to the adaptation heavy metal polluted environment.</title>
        <authorList>
            <person name="Li Y."/>
        </authorList>
    </citation>
    <scope>NUCLEOTIDE SEQUENCE [LARGE SCALE GENOMIC DNA]</scope>
    <source>
        <strain evidence="2">P1</strain>
    </source>
</reference>
<dbReference type="AlphaFoldDB" id="A0A5C1I4Z7"/>
<evidence type="ECO:0000313" key="2">
    <source>
        <dbReference type="EMBL" id="QEM12975.1"/>
    </source>
</evidence>
<dbReference type="EMBL" id="CP043450">
    <property type="protein sequence ID" value="QEM12975.1"/>
    <property type="molecule type" value="Genomic_DNA"/>
</dbReference>
<accession>A0A5C1I4Z7</accession>
<feature type="compositionally biased region" description="Basic and acidic residues" evidence="1">
    <location>
        <begin position="49"/>
        <end position="60"/>
    </location>
</feature>